<reference evidence="1 2" key="1">
    <citation type="journal article" date="2012" name="Int. J. Syst. Evol. Microbiol.">
        <title>Vibrio caribbeanicus sp. nov., isolated from the marine sponge Scleritoderma cyanea.</title>
        <authorList>
            <person name="Hoffmann M."/>
            <person name="Monday S.R."/>
            <person name="Allard M.W."/>
            <person name="Strain E.A."/>
            <person name="Whittaker P."/>
            <person name="Naum M."/>
            <person name="McCarthy P.J."/>
            <person name="Lopez J.V."/>
            <person name="Fischer M."/>
            <person name="Brown E.W."/>
        </authorList>
    </citation>
    <scope>NUCLEOTIDE SEQUENCE [LARGE SCALE GENOMIC DNA]</scope>
    <source>
        <strain evidence="1 2">ATCC 19109</strain>
    </source>
</reference>
<evidence type="ECO:0000313" key="1">
    <source>
        <dbReference type="EMBL" id="EGU58126.1"/>
    </source>
</evidence>
<dbReference type="EMBL" id="AFWI01000038">
    <property type="protein sequence ID" value="EGU58126.1"/>
    <property type="molecule type" value="Genomic_DNA"/>
</dbReference>
<sequence>MNSSLPFLIAGPILRKTTSKELVFWLVTSEPLSGHFELNLEPQLGTLFSQDLSECQQLAIGKHCYLTLAQFKGEFPTNVALSYEFITQHGALTSLYPELLYSDEQSVTFKISTKADYILHGS</sequence>
<name>A0ABN0DK56_9VIBR</name>
<gene>
    <name evidence="1" type="ORF">VITU9109_07836</name>
</gene>
<accession>A0ABN0DK56</accession>
<comment type="caution">
    <text evidence="1">The sequence shown here is derived from an EMBL/GenBank/DDBJ whole genome shotgun (WGS) entry which is preliminary data.</text>
</comment>
<dbReference type="Proteomes" id="UP000003836">
    <property type="component" value="Unassembled WGS sequence"/>
</dbReference>
<evidence type="ECO:0000313" key="2">
    <source>
        <dbReference type="Proteomes" id="UP000003836"/>
    </source>
</evidence>
<organism evidence="1 2">
    <name type="scientific">Vibrio tubiashii ATCC 19109</name>
    <dbReference type="NCBI Taxonomy" id="1051646"/>
    <lineage>
        <taxon>Bacteria</taxon>
        <taxon>Pseudomonadati</taxon>
        <taxon>Pseudomonadota</taxon>
        <taxon>Gammaproteobacteria</taxon>
        <taxon>Vibrionales</taxon>
        <taxon>Vibrionaceae</taxon>
        <taxon>Vibrio</taxon>
        <taxon>Vibrio oreintalis group</taxon>
    </lineage>
</organism>
<proteinExistence type="predicted"/>
<protein>
    <submittedName>
        <fullName evidence="1">Uncharacterized protein</fullName>
    </submittedName>
</protein>
<keyword evidence="2" id="KW-1185">Reference proteome</keyword>
<feature type="non-terminal residue" evidence="1">
    <location>
        <position position="122"/>
    </location>
</feature>